<dbReference type="Proteomes" id="UP001189429">
    <property type="component" value="Unassembled WGS sequence"/>
</dbReference>
<dbReference type="InterPro" id="IPR046341">
    <property type="entry name" value="SET_dom_sf"/>
</dbReference>
<proteinExistence type="predicted"/>
<dbReference type="EMBL" id="CAUYUJ010014388">
    <property type="protein sequence ID" value="CAK0840546.1"/>
    <property type="molecule type" value="Genomic_DNA"/>
</dbReference>
<feature type="region of interest" description="Disordered" evidence="1">
    <location>
        <begin position="1"/>
        <end position="28"/>
    </location>
</feature>
<reference evidence="3" key="1">
    <citation type="submission" date="2023-10" db="EMBL/GenBank/DDBJ databases">
        <authorList>
            <person name="Chen Y."/>
            <person name="Shah S."/>
            <person name="Dougan E. K."/>
            <person name="Thang M."/>
            <person name="Chan C."/>
        </authorList>
    </citation>
    <scope>NUCLEOTIDE SEQUENCE [LARGE SCALE GENOMIC DNA]</scope>
</reference>
<keyword evidence="4" id="KW-1185">Reference proteome</keyword>
<dbReference type="Gene3D" id="2.170.270.10">
    <property type="entry name" value="SET domain"/>
    <property type="match status" value="1"/>
</dbReference>
<accession>A0ABN9T660</accession>
<feature type="domain" description="SET" evidence="2">
    <location>
        <begin position="39"/>
        <end position="85"/>
    </location>
</feature>
<sequence length="131" mass="14160">MSWCPWAPSSRTPREVAETSDGARGGAPPRHPKFCAVYGLPSMLNHSCGGRSDTALKLLLMSEGGAIVFRATRDLEKGEELTHRYSRGLRHAADPRGSRFEDAVPPCPLWMAILAASTRRTTAIVSAAVMP</sequence>
<name>A0ABN9T660_9DINO</name>
<dbReference type="SUPFAM" id="SSF82199">
    <property type="entry name" value="SET domain"/>
    <property type="match status" value="1"/>
</dbReference>
<evidence type="ECO:0000259" key="2">
    <source>
        <dbReference type="Pfam" id="PF00856"/>
    </source>
</evidence>
<comment type="caution">
    <text evidence="3">The sequence shown here is derived from an EMBL/GenBank/DDBJ whole genome shotgun (WGS) entry which is preliminary data.</text>
</comment>
<evidence type="ECO:0000313" key="4">
    <source>
        <dbReference type="Proteomes" id="UP001189429"/>
    </source>
</evidence>
<organism evidence="3 4">
    <name type="scientific">Prorocentrum cordatum</name>
    <dbReference type="NCBI Taxonomy" id="2364126"/>
    <lineage>
        <taxon>Eukaryota</taxon>
        <taxon>Sar</taxon>
        <taxon>Alveolata</taxon>
        <taxon>Dinophyceae</taxon>
        <taxon>Prorocentrales</taxon>
        <taxon>Prorocentraceae</taxon>
        <taxon>Prorocentrum</taxon>
    </lineage>
</organism>
<evidence type="ECO:0000256" key="1">
    <source>
        <dbReference type="SAM" id="MobiDB-lite"/>
    </source>
</evidence>
<gene>
    <name evidence="3" type="ORF">PCOR1329_LOCUS35966</name>
</gene>
<dbReference type="InterPro" id="IPR001214">
    <property type="entry name" value="SET_dom"/>
</dbReference>
<evidence type="ECO:0000313" key="3">
    <source>
        <dbReference type="EMBL" id="CAK0840546.1"/>
    </source>
</evidence>
<dbReference type="Pfam" id="PF00856">
    <property type="entry name" value="SET"/>
    <property type="match status" value="1"/>
</dbReference>
<protein>
    <recommendedName>
        <fullName evidence="2">SET domain-containing protein</fullName>
    </recommendedName>
</protein>